<dbReference type="Pfam" id="PF04365">
    <property type="entry name" value="BrnT_toxin"/>
    <property type="match status" value="1"/>
</dbReference>
<dbReference type="AlphaFoldDB" id="I3ZLT7"/>
<reference evidence="1 2" key="1">
    <citation type="submission" date="2012-06" db="EMBL/GenBank/DDBJ databases">
        <title>Complete genome of Terriglobus roseus DSM 18391.</title>
        <authorList>
            <consortium name="US DOE Joint Genome Institute (JGI-PGF)"/>
            <person name="Lucas S."/>
            <person name="Copeland A."/>
            <person name="Lapidus A."/>
            <person name="Glavina del Rio T."/>
            <person name="Dalin E."/>
            <person name="Tice H."/>
            <person name="Bruce D."/>
            <person name="Goodwin L."/>
            <person name="Pitluck S."/>
            <person name="Peters L."/>
            <person name="Mikhailova N."/>
            <person name="Munk A.C.C."/>
            <person name="Kyrpides N."/>
            <person name="Mavromatis K."/>
            <person name="Ivanova N."/>
            <person name="Brettin T."/>
            <person name="Detter J.C."/>
            <person name="Han C."/>
            <person name="Larimer F."/>
            <person name="Land M."/>
            <person name="Hauser L."/>
            <person name="Markowitz V."/>
            <person name="Cheng J.-F."/>
            <person name="Hugenholtz P."/>
            <person name="Woyke T."/>
            <person name="Wu D."/>
            <person name="Brambilla E."/>
            <person name="Klenk H.-P."/>
            <person name="Eisen J.A."/>
        </authorList>
    </citation>
    <scope>NUCLEOTIDE SEQUENCE [LARGE SCALE GENOMIC DNA]</scope>
    <source>
        <strain evidence="2">DSM 18391 / NRRL B-41598 / KBS 63</strain>
    </source>
</reference>
<dbReference type="EMBL" id="CP003379">
    <property type="protein sequence ID" value="AFL90205.1"/>
    <property type="molecule type" value="Genomic_DNA"/>
</dbReference>
<protein>
    <submittedName>
        <fullName evidence="1">Uncharacterized protein</fullName>
    </submittedName>
</protein>
<keyword evidence="2" id="KW-1185">Reference proteome</keyword>
<proteinExistence type="predicted"/>
<dbReference type="Proteomes" id="UP000006056">
    <property type="component" value="Chromosome"/>
</dbReference>
<dbReference type="KEGG" id="trs:Terro_3997"/>
<dbReference type="STRING" id="926566.Terro_3997"/>
<accession>I3ZLT7</accession>
<dbReference type="HOGENOM" id="CLU_149290_1_2_0"/>
<organism evidence="1 2">
    <name type="scientific">Terriglobus roseus (strain DSM 18391 / NRRL B-41598 / KBS 63)</name>
    <dbReference type="NCBI Taxonomy" id="926566"/>
    <lineage>
        <taxon>Bacteria</taxon>
        <taxon>Pseudomonadati</taxon>
        <taxon>Acidobacteriota</taxon>
        <taxon>Terriglobia</taxon>
        <taxon>Terriglobales</taxon>
        <taxon>Acidobacteriaceae</taxon>
        <taxon>Terriglobus</taxon>
    </lineage>
</organism>
<dbReference type="OrthoDB" id="9802417at2"/>
<name>I3ZLT7_TERRK</name>
<gene>
    <name evidence="1" type="ordered locus">Terro_3997</name>
</gene>
<evidence type="ECO:0000313" key="1">
    <source>
        <dbReference type="EMBL" id="AFL90205.1"/>
    </source>
</evidence>
<dbReference type="InterPro" id="IPR038573">
    <property type="entry name" value="BrnT_sf"/>
</dbReference>
<dbReference type="Gene3D" id="3.10.450.530">
    <property type="entry name" value="Ribonuclease toxin, BrnT, of type II toxin-antitoxin system"/>
    <property type="match status" value="1"/>
</dbReference>
<dbReference type="InterPro" id="IPR007460">
    <property type="entry name" value="BrnT_toxin"/>
</dbReference>
<evidence type="ECO:0000313" key="2">
    <source>
        <dbReference type="Proteomes" id="UP000006056"/>
    </source>
</evidence>
<sequence>MRFVWDADKAFANVTKHGLSFEKACEVFFDPLMQLWDASPNDDSRLAAVGATMDREVLFVVHVDVEDTLVRIISARHATRTERERYEEHQ</sequence>
<dbReference type="eggNOG" id="COG2929">
    <property type="taxonomic scope" value="Bacteria"/>
</dbReference>